<dbReference type="InterPro" id="IPR005337">
    <property type="entry name" value="RapZ-like"/>
</dbReference>
<dbReference type="PANTHER" id="PTHR30448:SF0">
    <property type="entry name" value="RNASE ADAPTER PROTEIN RAPZ"/>
    <property type="match status" value="1"/>
</dbReference>
<gene>
    <name evidence="3" type="ORF">CONLIGDRAFT_203175</name>
</gene>
<sequence>MEDDDQPPPQPLLLIVSHARTSPLRPSPDLKYDVRSVSNPPKQIRDKHTGLDKRLREHMLSHGDFVALLDRAETEVKALIRKMTEGDKEEGIVPLREWKPPRPRPAWAVKKEEEEEEEEGAEGDDEDGEEEDELDDEERPTLKVGVFCVRGRHRSVAFAEELGQRSWPKGWEVRVVHRDLGRSRKESVGGRKFNRRDSLGRGFLDDEDD</sequence>
<reference evidence="3 4" key="1">
    <citation type="submission" date="2016-10" db="EMBL/GenBank/DDBJ databases">
        <title>Draft genome sequence of Coniochaeta ligniaria NRRL30616, a lignocellulolytic fungus for bioabatement of inhibitors in plant biomass hydrolysates.</title>
        <authorList>
            <consortium name="DOE Joint Genome Institute"/>
            <person name="Jimenez D.J."/>
            <person name="Hector R.E."/>
            <person name="Riley R."/>
            <person name="Sun H."/>
            <person name="Grigoriev I.V."/>
            <person name="Van Elsas J.D."/>
            <person name="Nichols N.N."/>
        </authorList>
    </citation>
    <scope>NUCLEOTIDE SEQUENCE [LARGE SCALE GENOMIC DNA]</scope>
    <source>
        <strain evidence="3 4">NRRL 30616</strain>
    </source>
</reference>
<feature type="compositionally biased region" description="Acidic residues" evidence="1">
    <location>
        <begin position="113"/>
        <end position="138"/>
    </location>
</feature>
<dbReference type="Proteomes" id="UP000182658">
    <property type="component" value="Unassembled WGS sequence"/>
</dbReference>
<evidence type="ECO:0000313" key="4">
    <source>
        <dbReference type="Proteomes" id="UP000182658"/>
    </source>
</evidence>
<organism evidence="3 4">
    <name type="scientific">Coniochaeta ligniaria NRRL 30616</name>
    <dbReference type="NCBI Taxonomy" id="1408157"/>
    <lineage>
        <taxon>Eukaryota</taxon>
        <taxon>Fungi</taxon>
        <taxon>Dikarya</taxon>
        <taxon>Ascomycota</taxon>
        <taxon>Pezizomycotina</taxon>
        <taxon>Sordariomycetes</taxon>
        <taxon>Sordariomycetidae</taxon>
        <taxon>Coniochaetales</taxon>
        <taxon>Coniochaetaceae</taxon>
        <taxon>Coniochaeta</taxon>
    </lineage>
</organism>
<feature type="domain" description="RapZ C-terminal" evidence="2">
    <location>
        <begin position="134"/>
        <end position="180"/>
    </location>
</feature>
<feature type="region of interest" description="Disordered" evidence="1">
    <location>
        <begin position="84"/>
        <end position="141"/>
    </location>
</feature>
<protein>
    <recommendedName>
        <fullName evidence="2">RapZ C-terminal domain-containing protein</fullName>
    </recommendedName>
</protein>
<dbReference type="GO" id="GO:0005524">
    <property type="term" value="F:ATP binding"/>
    <property type="evidence" value="ECO:0007669"/>
    <property type="project" value="InterPro"/>
</dbReference>
<dbReference type="AlphaFoldDB" id="A0A1J7J3N7"/>
<name>A0A1J7J3N7_9PEZI</name>
<keyword evidence="4" id="KW-1185">Reference proteome</keyword>
<dbReference type="InterPro" id="IPR053931">
    <property type="entry name" value="RapZ_C"/>
</dbReference>
<dbReference type="PANTHER" id="PTHR30448">
    <property type="entry name" value="RNASE ADAPTER PROTEIN RAPZ"/>
    <property type="match status" value="1"/>
</dbReference>
<evidence type="ECO:0000256" key="1">
    <source>
        <dbReference type="SAM" id="MobiDB-lite"/>
    </source>
</evidence>
<accession>A0A1J7J3N7</accession>
<dbReference type="STRING" id="1408157.A0A1J7J3N7"/>
<feature type="region of interest" description="Disordered" evidence="1">
    <location>
        <begin position="18"/>
        <end position="50"/>
    </location>
</feature>
<dbReference type="OrthoDB" id="10267139at2759"/>
<feature type="compositionally biased region" description="Basic and acidic residues" evidence="1">
    <location>
        <begin position="84"/>
        <end position="100"/>
    </location>
</feature>
<dbReference type="InParanoid" id="A0A1J7J3N7"/>
<evidence type="ECO:0000259" key="2">
    <source>
        <dbReference type="Pfam" id="PF22740"/>
    </source>
</evidence>
<proteinExistence type="predicted"/>
<dbReference type="EMBL" id="KV875094">
    <property type="protein sequence ID" value="OIW33971.1"/>
    <property type="molecule type" value="Genomic_DNA"/>
</dbReference>
<dbReference type="Pfam" id="PF22740">
    <property type="entry name" value="PapZ_C"/>
    <property type="match status" value="1"/>
</dbReference>
<evidence type="ECO:0000313" key="3">
    <source>
        <dbReference type="EMBL" id="OIW33971.1"/>
    </source>
</evidence>